<feature type="transmembrane region" description="Helical" evidence="2">
    <location>
        <begin position="168"/>
        <end position="188"/>
    </location>
</feature>
<dbReference type="AlphaFoldDB" id="A0A8S0VSU6"/>
<feature type="region of interest" description="Disordered" evidence="1">
    <location>
        <begin position="41"/>
        <end position="61"/>
    </location>
</feature>
<keyword evidence="2" id="KW-0812">Transmembrane</keyword>
<feature type="transmembrane region" description="Helical" evidence="2">
    <location>
        <begin position="95"/>
        <end position="117"/>
    </location>
</feature>
<accession>A0A8S0VSU6</accession>
<dbReference type="Proteomes" id="UP000467700">
    <property type="component" value="Unassembled WGS sequence"/>
</dbReference>
<evidence type="ECO:0000256" key="2">
    <source>
        <dbReference type="SAM" id="Phobius"/>
    </source>
</evidence>
<name>A0A8S0VSU6_CYCAE</name>
<gene>
    <name evidence="3" type="ORF">AAE3_LOCUS10059</name>
</gene>
<evidence type="ECO:0000313" key="4">
    <source>
        <dbReference type="Proteomes" id="UP000467700"/>
    </source>
</evidence>
<evidence type="ECO:0000256" key="1">
    <source>
        <dbReference type="SAM" id="MobiDB-lite"/>
    </source>
</evidence>
<protein>
    <submittedName>
        <fullName evidence="3">Uncharacterized protein</fullName>
    </submittedName>
</protein>
<keyword evidence="2" id="KW-0472">Membrane</keyword>
<feature type="transmembrane region" description="Helical" evidence="2">
    <location>
        <begin position="132"/>
        <end position="152"/>
    </location>
</feature>
<reference evidence="3 4" key="1">
    <citation type="submission" date="2020-01" db="EMBL/GenBank/DDBJ databases">
        <authorList>
            <person name="Gupta K D."/>
        </authorList>
    </citation>
    <scope>NUCLEOTIDE SEQUENCE [LARGE SCALE GENOMIC DNA]</scope>
</reference>
<comment type="caution">
    <text evidence="3">The sequence shown here is derived from an EMBL/GenBank/DDBJ whole genome shotgun (WGS) entry which is preliminary data.</text>
</comment>
<dbReference type="EMBL" id="CACVBS010000063">
    <property type="protein sequence ID" value="CAA7267779.1"/>
    <property type="molecule type" value="Genomic_DNA"/>
</dbReference>
<sequence length="211" mass="23477">MTGVTSTTTSIADLLNSCRGPKRHWGTSKLIRSTRGTVKPINNAPLELSPRTPQNDTSLHNGFRSGGLPGEEPCGATFIFFGSGRADGRYLKSTIALLWIADTVHEALIAHTLYIYISSSYHNRAILYRPPWSTLVQMYFAAASDFAIRLIYSRRIYILLALREKKTLAYLLVAIINLLSIASTGKILSSVRDFAGIDVRPIITSNRTRFW</sequence>
<proteinExistence type="predicted"/>
<organism evidence="3 4">
    <name type="scientific">Cyclocybe aegerita</name>
    <name type="common">Black poplar mushroom</name>
    <name type="synonym">Agrocybe aegerita</name>
    <dbReference type="NCBI Taxonomy" id="1973307"/>
    <lineage>
        <taxon>Eukaryota</taxon>
        <taxon>Fungi</taxon>
        <taxon>Dikarya</taxon>
        <taxon>Basidiomycota</taxon>
        <taxon>Agaricomycotina</taxon>
        <taxon>Agaricomycetes</taxon>
        <taxon>Agaricomycetidae</taxon>
        <taxon>Agaricales</taxon>
        <taxon>Agaricineae</taxon>
        <taxon>Bolbitiaceae</taxon>
        <taxon>Cyclocybe</taxon>
    </lineage>
</organism>
<keyword evidence="4" id="KW-1185">Reference proteome</keyword>
<keyword evidence="2" id="KW-1133">Transmembrane helix</keyword>
<dbReference type="OrthoDB" id="3263055at2759"/>
<feature type="compositionally biased region" description="Polar residues" evidence="1">
    <location>
        <begin position="51"/>
        <end position="60"/>
    </location>
</feature>
<evidence type="ECO:0000313" key="3">
    <source>
        <dbReference type="EMBL" id="CAA7267779.1"/>
    </source>
</evidence>